<feature type="region of interest" description="Disordered" evidence="1">
    <location>
        <begin position="59"/>
        <end position="82"/>
    </location>
</feature>
<evidence type="ECO:0000313" key="3">
    <source>
        <dbReference type="Proteomes" id="UP001583172"/>
    </source>
</evidence>
<accession>A0ABR3VFB1</accession>
<keyword evidence="3" id="KW-1185">Reference proteome</keyword>
<feature type="compositionally biased region" description="Low complexity" evidence="1">
    <location>
        <begin position="171"/>
        <end position="201"/>
    </location>
</feature>
<dbReference type="EMBL" id="JAZGSY010000108">
    <property type="protein sequence ID" value="KAL1840555.1"/>
    <property type="molecule type" value="Genomic_DNA"/>
</dbReference>
<organism evidence="2 3">
    <name type="scientific">Humicola insolens</name>
    <name type="common">Soft-rot fungus</name>
    <dbReference type="NCBI Taxonomy" id="85995"/>
    <lineage>
        <taxon>Eukaryota</taxon>
        <taxon>Fungi</taxon>
        <taxon>Dikarya</taxon>
        <taxon>Ascomycota</taxon>
        <taxon>Pezizomycotina</taxon>
        <taxon>Sordariomycetes</taxon>
        <taxon>Sordariomycetidae</taxon>
        <taxon>Sordariales</taxon>
        <taxon>Chaetomiaceae</taxon>
        <taxon>Mycothermus</taxon>
    </lineage>
</organism>
<feature type="compositionally biased region" description="Acidic residues" evidence="1">
    <location>
        <begin position="226"/>
        <end position="240"/>
    </location>
</feature>
<reference evidence="2 3" key="1">
    <citation type="journal article" date="2024" name="Commun. Biol.">
        <title>Comparative genomic analysis of thermophilic fungi reveals convergent evolutionary adaptations and gene losses.</title>
        <authorList>
            <person name="Steindorff A.S."/>
            <person name="Aguilar-Pontes M.V."/>
            <person name="Robinson A.J."/>
            <person name="Andreopoulos B."/>
            <person name="LaButti K."/>
            <person name="Kuo A."/>
            <person name="Mondo S."/>
            <person name="Riley R."/>
            <person name="Otillar R."/>
            <person name="Haridas S."/>
            <person name="Lipzen A."/>
            <person name="Grimwood J."/>
            <person name="Schmutz J."/>
            <person name="Clum A."/>
            <person name="Reid I.D."/>
            <person name="Moisan M.C."/>
            <person name="Butler G."/>
            <person name="Nguyen T.T.M."/>
            <person name="Dewar K."/>
            <person name="Conant G."/>
            <person name="Drula E."/>
            <person name="Henrissat B."/>
            <person name="Hansel C."/>
            <person name="Singer S."/>
            <person name="Hutchinson M.I."/>
            <person name="de Vries R.P."/>
            <person name="Natvig D.O."/>
            <person name="Powell A.J."/>
            <person name="Tsang A."/>
            <person name="Grigoriev I.V."/>
        </authorList>
    </citation>
    <scope>NUCLEOTIDE SEQUENCE [LARGE SCALE GENOMIC DNA]</scope>
    <source>
        <strain evidence="2 3">CBS 620.91</strain>
    </source>
</reference>
<comment type="caution">
    <text evidence="2">The sequence shown here is derived from an EMBL/GenBank/DDBJ whole genome shotgun (WGS) entry which is preliminary data.</text>
</comment>
<name>A0ABR3VFB1_HUMIN</name>
<feature type="compositionally biased region" description="Pro residues" evidence="1">
    <location>
        <begin position="1"/>
        <end position="16"/>
    </location>
</feature>
<proteinExistence type="predicted"/>
<feature type="region of interest" description="Disordered" evidence="1">
    <location>
        <begin position="1"/>
        <end position="45"/>
    </location>
</feature>
<feature type="compositionally biased region" description="Basic residues" evidence="1">
    <location>
        <begin position="247"/>
        <end position="265"/>
    </location>
</feature>
<dbReference type="Proteomes" id="UP001583172">
    <property type="component" value="Unassembled WGS sequence"/>
</dbReference>
<feature type="region of interest" description="Disordered" evidence="1">
    <location>
        <begin position="151"/>
        <end position="265"/>
    </location>
</feature>
<feature type="compositionally biased region" description="Low complexity" evidence="1">
    <location>
        <begin position="213"/>
        <end position="225"/>
    </location>
</feature>
<evidence type="ECO:0000256" key="1">
    <source>
        <dbReference type="SAM" id="MobiDB-lite"/>
    </source>
</evidence>
<gene>
    <name evidence="2" type="ORF">VTJ49DRAFT_329</name>
</gene>
<feature type="compositionally biased region" description="Polar residues" evidence="1">
    <location>
        <begin position="60"/>
        <end position="74"/>
    </location>
</feature>
<protein>
    <submittedName>
        <fullName evidence="2">Uncharacterized protein</fullName>
    </submittedName>
</protein>
<sequence>MATTPLSPPLLYPPPESLTYDPDPDPDSDPEPQRGRNRHRLADEYDNVNKDHILLFLSRAASNQHHPGSTESSTFRGRPRHRSSSPFFFSSFLATPAFPTPKCGTPAPGATGQAVQTTVPTAGAVPVPVPVPAIFLLRAAAVCAADVGGAEKTREPLPGKGMGRRRRRRSASPSRSRSPAARRVEEAAAGGATTADSGSDGSEAEGVGREWGGARSVGRRVAGPGYDDDDDDDDDDEESGVDTNGRRGSRRRQRTRSRGGGHRLC</sequence>
<evidence type="ECO:0000313" key="2">
    <source>
        <dbReference type="EMBL" id="KAL1840555.1"/>
    </source>
</evidence>